<dbReference type="InterPro" id="IPR002300">
    <property type="entry name" value="aa-tRNA-synth_Ia"/>
</dbReference>
<keyword evidence="9 14" id="KW-0030">Aminoacyl-tRNA synthetase</keyword>
<evidence type="ECO:0000256" key="8">
    <source>
        <dbReference type="ARBA" id="ARBA00022917"/>
    </source>
</evidence>
<dbReference type="GO" id="GO:0002161">
    <property type="term" value="F:aminoacyl-tRNA deacylase activity"/>
    <property type="evidence" value="ECO:0007669"/>
    <property type="project" value="InterPro"/>
</dbReference>
<dbReference type="InterPro" id="IPR013155">
    <property type="entry name" value="M/V/L/I-tRNA-synth_anticd-bd"/>
</dbReference>
<feature type="domain" description="Methionyl/Valyl/Leucyl/Isoleucyl-tRNA synthetase anticodon-binding" evidence="16">
    <location>
        <begin position="741"/>
        <end position="894"/>
    </location>
</feature>
<organism evidence="17 18">
    <name type="scientific">Spizellomyces punctatus (strain DAOM BR117)</name>
    <dbReference type="NCBI Taxonomy" id="645134"/>
    <lineage>
        <taxon>Eukaryota</taxon>
        <taxon>Fungi</taxon>
        <taxon>Fungi incertae sedis</taxon>
        <taxon>Chytridiomycota</taxon>
        <taxon>Chytridiomycota incertae sedis</taxon>
        <taxon>Chytridiomycetes</taxon>
        <taxon>Spizellomycetales</taxon>
        <taxon>Spizellomycetaceae</taxon>
        <taxon>Spizellomyces</taxon>
    </lineage>
</organism>
<evidence type="ECO:0000256" key="14">
    <source>
        <dbReference type="RuleBase" id="RU363035"/>
    </source>
</evidence>
<keyword evidence="5 14" id="KW-0436">Ligase</keyword>
<feature type="domain" description="Aminoacyl-tRNA synthetase class Ia" evidence="15">
    <location>
        <begin position="63"/>
        <end position="685"/>
    </location>
</feature>
<dbReference type="FunFam" id="3.90.740.10:FF:000044">
    <property type="entry name" value="Isoleucine--tRNA ligase"/>
    <property type="match status" value="1"/>
</dbReference>
<dbReference type="Gene3D" id="1.10.730.10">
    <property type="entry name" value="Isoleucyl-tRNA Synthetase, Domain 1"/>
    <property type="match status" value="1"/>
</dbReference>
<dbReference type="SUPFAM" id="SSF50677">
    <property type="entry name" value="ValRS/IleRS/LeuRS editing domain"/>
    <property type="match status" value="1"/>
</dbReference>
<dbReference type="InterPro" id="IPR014729">
    <property type="entry name" value="Rossmann-like_a/b/a_fold"/>
</dbReference>
<reference evidence="17 18" key="1">
    <citation type="submission" date="2009-08" db="EMBL/GenBank/DDBJ databases">
        <title>The Genome Sequence of Spizellomyces punctatus strain DAOM BR117.</title>
        <authorList>
            <consortium name="The Broad Institute Genome Sequencing Platform"/>
            <person name="Russ C."/>
            <person name="Cuomo C."/>
            <person name="Shea T."/>
            <person name="Young S.K."/>
            <person name="Zeng Q."/>
            <person name="Koehrsen M."/>
            <person name="Haas B."/>
            <person name="Borodovsky M."/>
            <person name="Guigo R."/>
            <person name="Alvarado L."/>
            <person name="Berlin A."/>
            <person name="Bochicchio J."/>
            <person name="Borenstein D."/>
            <person name="Chapman S."/>
            <person name="Chen Z."/>
            <person name="Engels R."/>
            <person name="Freedman E."/>
            <person name="Gellesch M."/>
            <person name="Goldberg J."/>
            <person name="Griggs A."/>
            <person name="Gujja S."/>
            <person name="Heiman D."/>
            <person name="Hepburn T."/>
            <person name="Howarth C."/>
            <person name="Jen D."/>
            <person name="Larson L."/>
            <person name="Lewis B."/>
            <person name="Mehta T."/>
            <person name="Park D."/>
            <person name="Pearson M."/>
            <person name="Roberts A."/>
            <person name="Saif S."/>
            <person name="Shenoy N."/>
            <person name="Sisk P."/>
            <person name="Stolte C."/>
            <person name="Sykes S."/>
            <person name="Thomson T."/>
            <person name="Walk T."/>
            <person name="White J."/>
            <person name="Yandava C."/>
            <person name="Burger G."/>
            <person name="Gray M.W."/>
            <person name="Holland P.W.H."/>
            <person name="King N."/>
            <person name="Lang F.B.F."/>
            <person name="Roger A.J."/>
            <person name="Ruiz-Trillo I."/>
            <person name="Lander E."/>
            <person name="Nusbaum C."/>
        </authorList>
    </citation>
    <scope>NUCLEOTIDE SEQUENCE [LARGE SCALE GENOMIC DNA]</scope>
    <source>
        <strain evidence="17 18">DAOM BR117</strain>
    </source>
</reference>
<keyword evidence="4" id="KW-0963">Cytoplasm</keyword>
<dbReference type="CDD" id="cd07961">
    <property type="entry name" value="Anticodon_Ia_Ile_ABEc"/>
    <property type="match status" value="1"/>
</dbReference>
<name>A0A0L0HR39_SPIPD</name>
<dbReference type="GO" id="GO:0004822">
    <property type="term" value="F:isoleucine-tRNA ligase activity"/>
    <property type="evidence" value="ECO:0007669"/>
    <property type="project" value="UniProtKB-EC"/>
</dbReference>
<keyword evidence="18" id="KW-1185">Reference proteome</keyword>
<keyword evidence="6 14" id="KW-0547">Nucleotide-binding</keyword>
<dbReference type="Pfam" id="PF08264">
    <property type="entry name" value="Anticodon_1"/>
    <property type="match status" value="1"/>
</dbReference>
<evidence type="ECO:0000256" key="10">
    <source>
        <dbReference type="ARBA" id="ARBA00032665"/>
    </source>
</evidence>
<dbReference type="FunFam" id="1.10.730.10:FF:000004">
    <property type="entry name" value="Isoleucyl-tRNA synthetase, cytoplasmic"/>
    <property type="match status" value="1"/>
</dbReference>
<dbReference type="PROSITE" id="PS00178">
    <property type="entry name" value="AA_TRNA_LIGASE_I"/>
    <property type="match status" value="1"/>
</dbReference>
<dbReference type="Gene3D" id="3.90.740.10">
    <property type="entry name" value="Valyl/Leucyl/Isoleucyl-tRNA synthetase, editing domain"/>
    <property type="match status" value="1"/>
</dbReference>
<comment type="similarity">
    <text evidence="2 14">Belongs to the class-I aminoacyl-tRNA synthetase family.</text>
</comment>
<dbReference type="Proteomes" id="UP000053201">
    <property type="component" value="Unassembled WGS sequence"/>
</dbReference>
<dbReference type="NCBIfam" id="TIGR00392">
    <property type="entry name" value="ileS"/>
    <property type="match status" value="1"/>
</dbReference>
<evidence type="ECO:0000313" key="17">
    <source>
        <dbReference type="EMBL" id="KND03547.1"/>
    </source>
</evidence>
<dbReference type="OrthoDB" id="1706657at2759"/>
<dbReference type="FunCoup" id="A0A0L0HR39">
    <property type="interactions" value="602"/>
</dbReference>
<dbReference type="Pfam" id="PF00133">
    <property type="entry name" value="tRNA-synt_1"/>
    <property type="match status" value="1"/>
</dbReference>
<dbReference type="PANTHER" id="PTHR42780">
    <property type="entry name" value="SOLEUCYL-TRNA SYNTHETASE"/>
    <property type="match status" value="1"/>
</dbReference>
<dbReference type="InParanoid" id="A0A0L0HR39"/>
<evidence type="ECO:0000256" key="1">
    <source>
        <dbReference type="ARBA" id="ARBA00004496"/>
    </source>
</evidence>
<dbReference type="OMA" id="EIIVIHK"/>
<dbReference type="InterPro" id="IPR033709">
    <property type="entry name" value="Anticodon_Ile_ABEc"/>
</dbReference>
<dbReference type="FunFam" id="3.40.50.620:FF:000023">
    <property type="entry name" value="Isoleucyl-tRNA synthetase,cytoplasmic"/>
    <property type="match status" value="1"/>
</dbReference>
<dbReference type="GO" id="GO:1990825">
    <property type="term" value="F:sequence-specific mRNA binding"/>
    <property type="evidence" value="ECO:0007669"/>
    <property type="project" value="EnsemblFungi"/>
</dbReference>
<comment type="catalytic activity">
    <reaction evidence="11">
        <text>tRNA(Ile) + L-isoleucine + ATP = L-isoleucyl-tRNA(Ile) + AMP + diphosphate</text>
        <dbReference type="Rhea" id="RHEA:11060"/>
        <dbReference type="Rhea" id="RHEA-COMP:9666"/>
        <dbReference type="Rhea" id="RHEA-COMP:9695"/>
        <dbReference type="ChEBI" id="CHEBI:30616"/>
        <dbReference type="ChEBI" id="CHEBI:33019"/>
        <dbReference type="ChEBI" id="CHEBI:58045"/>
        <dbReference type="ChEBI" id="CHEBI:78442"/>
        <dbReference type="ChEBI" id="CHEBI:78528"/>
        <dbReference type="ChEBI" id="CHEBI:456215"/>
        <dbReference type="EC" id="6.1.1.5"/>
    </reaction>
</comment>
<evidence type="ECO:0000256" key="7">
    <source>
        <dbReference type="ARBA" id="ARBA00022840"/>
    </source>
</evidence>
<evidence type="ECO:0000313" key="18">
    <source>
        <dbReference type="Proteomes" id="UP000053201"/>
    </source>
</evidence>
<dbReference type="eggNOG" id="KOG0434">
    <property type="taxonomic scope" value="Eukaryota"/>
</dbReference>
<keyword evidence="7 14" id="KW-0067">ATP-binding</keyword>
<dbReference type="PANTHER" id="PTHR42780:SF1">
    <property type="entry name" value="ISOLEUCINE--TRNA LIGASE, CYTOPLASMIC"/>
    <property type="match status" value="1"/>
</dbReference>
<proteinExistence type="inferred from homology"/>
<protein>
    <recommendedName>
        <fullName evidence="12">Isoleucine--tRNA ligase, cytoplasmic</fullName>
        <ecNumber evidence="3">6.1.1.5</ecNumber>
    </recommendedName>
    <alternativeName>
        <fullName evidence="10">Isoleucyl-tRNA synthetase</fullName>
    </alternativeName>
    <alternativeName>
        <fullName evidence="13">Probable isoleucine--tRNA ligase, cytoplasmic</fullName>
    </alternativeName>
</protein>
<dbReference type="EMBL" id="KQ257451">
    <property type="protein sequence ID" value="KND03547.1"/>
    <property type="molecule type" value="Genomic_DNA"/>
</dbReference>
<evidence type="ECO:0000256" key="4">
    <source>
        <dbReference type="ARBA" id="ARBA00022490"/>
    </source>
</evidence>
<evidence type="ECO:0000259" key="15">
    <source>
        <dbReference type="Pfam" id="PF00133"/>
    </source>
</evidence>
<evidence type="ECO:0000256" key="12">
    <source>
        <dbReference type="ARBA" id="ARBA00069879"/>
    </source>
</evidence>
<evidence type="ECO:0000256" key="9">
    <source>
        <dbReference type="ARBA" id="ARBA00023146"/>
    </source>
</evidence>
<dbReference type="GO" id="GO:0006428">
    <property type="term" value="P:isoleucyl-tRNA aminoacylation"/>
    <property type="evidence" value="ECO:0007669"/>
    <property type="project" value="EnsemblFungi"/>
</dbReference>
<dbReference type="SUPFAM" id="SSF52374">
    <property type="entry name" value="Nucleotidylyl transferase"/>
    <property type="match status" value="1"/>
</dbReference>
<accession>A0A0L0HR39</accession>
<dbReference type="GO" id="GO:0005829">
    <property type="term" value="C:cytosol"/>
    <property type="evidence" value="ECO:0007669"/>
    <property type="project" value="EnsemblFungi"/>
</dbReference>
<dbReference type="InterPro" id="IPR002301">
    <property type="entry name" value="Ile-tRNA-ligase"/>
</dbReference>
<evidence type="ECO:0000256" key="3">
    <source>
        <dbReference type="ARBA" id="ARBA00013165"/>
    </source>
</evidence>
<dbReference type="EC" id="6.1.1.5" evidence="3"/>
<evidence type="ECO:0000256" key="6">
    <source>
        <dbReference type="ARBA" id="ARBA00022741"/>
    </source>
</evidence>
<dbReference type="CDD" id="cd00818">
    <property type="entry name" value="IleRS_core"/>
    <property type="match status" value="1"/>
</dbReference>
<dbReference type="GO" id="GO:0005524">
    <property type="term" value="F:ATP binding"/>
    <property type="evidence" value="ECO:0007669"/>
    <property type="project" value="UniProtKB-KW"/>
</dbReference>
<dbReference type="FunFam" id="3.40.50.620:FF:000050">
    <property type="entry name" value="Isoleucyl-tRNA synthetase,cytoplasmic"/>
    <property type="match status" value="1"/>
</dbReference>
<evidence type="ECO:0000256" key="5">
    <source>
        <dbReference type="ARBA" id="ARBA00022598"/>
    </source>
</evidence>
<dbReference type="Gene3D" id="3.40.50.620">
    <property type="entry name" value="HUPs"/>
    <property type="match status" value="2"/>
</dbReference>
<dbReference type="PRINTS" id="PR00984">
    <property type="entry name" value="TRNASYNTHILE"/>
</dbReference>
<comment type="subcellular location">
    <subcellularLocation>
        <location evidence="1">Cytoplasm</location>
    </subcellularLocation>
</comment>
<dbReference type="SUPFAM" id="SSF47323">
    <property type="entry name" value="Anticodon-binding domain of a subclass of class I aminoacyl-tRNA synthetases"/>
    <property type="match status" value="1"/>
</dbReference>
<dbReference type="InterPro" id="IPR009080">
    <property type="entry name" value="tRNAsynth_Ia_anticodon-bd"/>
</dbReference>
<dbReference type="InterPro" id="IPR001412">
    <property type="entry name" value="aa-tRNA-synth_I_CS"/>
</dbReference>
<dbReference type="VEuPathDB" id="FungiDB:SPPG_01024"/>
<gene>
    <name evidence="17" type="ORF">SPPG_01024</name>
</gene>
<dbReference type="InterPro" id="IPR009008">
    <property type="entry name" value="Val/Leu/Ile-tRNA-synth_edit"/>
</dbReference>
<dbReference type="InterPro" id="IPR023586">
    <property type="entry name" value="Ile-tRNA-ligase_type2"/>
</dbReference>
<dbReference type="RefSeq" id="XP_016611586.1">
    <property type="nucleotide sequence ID" value="XM_016749350.1"/>
</dbReference>
<evidence type="ECO:0000256" key="11">
    <source>
        <dbReference type="ARBA" id="ARBA00048359"/>
    </source>
</evidence>
<dbReference type="Pfam" id="PF19302">
    <property type="entry name" value="DUF5915"/>
    <property type="match status" value="1"/>
</dbReference>
<dbReference type="STRING" id="645134.A0A0L0HR39"/>
<dbReference type="GO" id="GO:0000049">
    <property type="term" value="F:tRNA binding"/>
    <property type="evidence" value="ECO:0007669"/>
    <property type="project" value="InterPro"/>
</dbReference>
<evidence type="ECO:0000256" key="2">
    <source>
        <dbReference type="ARBA" id="ARBA00005594"/>
    </source>
</evidence>
<dbReference type="AlphaFoldDB" id="A0A0L0HR39"/>
<dbReference type="GeneID" id="27684718"/>
<evidence type="ECO:0000259" key="16">
    <source>
        <dbReference type="Pfam" id="PF08264"/>
    </source>
</evidence>
<keyword evidence="8 14" id="KW-0648">Protein biosynthesis</keyword>
<sequence length="1117" mass="128587">MSKVVKLYKRTHTVFPNLRLLTPFRPKFSLLPHSLLTAKAQVSKMGIPEIPAKPSFPEEEERVLQFWKDIDAFQTSLKLAEGRPRFSFYDGPPFATGLPHYGHLLAGTIKDVVTRYAALTGHYVERRFGWDTHGLPVEHEIDKKLNITGPADVMAMGIDKYNAECRAIVMKYASEWESTVTRMGRWIDFKNDYKTLNLSFMESVWWVFKQLYDKDQVYRGFKIMPYSTGVTTPLSNFEANLNYKDVIDPAVVVSFPLLSDPSVAFLAWTTTPWTLPSNLALCVNPEFDYIKIKDHETGAVWILLEKRLDILYKDIKKAKFTVLEKLKGSSLKGVEYQPLFDYFADRKGKAFKVMTDTYVTDDSGTGIVHCAPAFGEDDYRVCTEHGIVTGEGDLPNPVDATGKFTAEITDYAGVFIKDADKQIQKDLKGRGRLIRQSQISHSYPFCWRSDTPLIYKAVPGWFVRVSTINDKLIKNNDQTYWVPDFIKEKRFHNWLENARDWNVSRNRYWGTPIPLWASDDYEEIVVVGSVEELRALSGCEELTDIHRDKIDHITIPSKQGKGALKRVPEVFDCWFESGSMPYAQQHYPFENKQKFESTFPADFIAEGVDQTRGWFYTLMVLSTHLFDKPPFKNVIVNGLVLASDGKKMSKRLKNYPDPNEVMHSYGADVLRLYLINSPAVRAENLRFREEGVKELVAKVFLPWYNAYRFFFAQLALLKKEHNIDFVYNPNMDLSGEQNVMDRWVLASTQTLIEFVRTEMAAYRLYTVTPRLLNLIDSLTNWYVRFNRKRLKGDNGPADAVQALNVLFEVLFTLAKMMAAFTPFIVETMYQNLKTCLPPSKEDTRSIHFLPFPEVKKEYFNDDIERAVSRMQTVIELGRFIRDQKTLPMKTPLRELIIINPDPQFHSDVKVLESYIIEELNIRTVTITAEEEKYGIKYKLIPDWKTLGGKLKKELPKVKNALPSVSQEAIKQYVKTQQLEVGGIVLGEGDLQVTRYFDDTANTSYHAHGTNEVLVIMDTSLDQSLIDEGLAREIINRVQRLRKEAGLQPTDEVLYYYKMVEDPSDELAKVLDGQREFLLKALKQPIEHLDQRKPDANIIFEKDQEVSNSKFLLSLVKA</sequence>
<dbReference type="HAMAP" id="MF_02003">
    <property type="entry name" value="Ile_tRNA_synth_type2"/>
    <property type="match status" value="1"/>
</dbReference>
<evidence type="ECO:0000256" key="13">
    <source>
        <dbReference type="ARBA" id="ARBA00072822"/>
    </source>
</evidence>